<gene>
    <name evidence="1" type="ORF">V6N12_012598</name>
</gene>
<dbReference type="EMBL" id="JBBPBM010000029">
    <property type="protein sequence ID" value="KAK8535934.1"/>
    <property type="molecule type" value="Genomic_DNA"/>
</dbReference>
<keyword evidence="2" id="KW-1185">Reference proteome</keyword>
<comment type="caution">
    <text evidence="1">The sequence shown here is derived from an EMBL/GenBank/DDBJ whole genome shotgun (WGS) entry which is preliminary data.</text>
</comment>
<dbReference type="PANTHER" id="PTHR17695">
    <property type="entry name" value="SMALL SUBUNIT PROCESSOME COMPONENT 20 HOMOLOG"/>
    <property type="match status" value="1"/>
</dbReference>
<protein>
    <submittedName>
        <fullName evidence="1">Uncharacterized protein</fullName>
    </submittedName>
</protein>
<evidence type="ECO:0000313" key="2">
    <source>
        <dbReference type="Proteomes" id="UP001472677"/>
    </source>
</evidence>
<evidence type="ECO:0000313" key="1">
    <source>
        <dbReference type="EMBL" id="KAK8535934.1"/>
    </source>
</evidence>
<dbReference type="InterPro" id="IPR052575">
    <property type="entry name" value="SSU_processome_comp_20"/>
</dbReference>
<name>A0ABR2DDZ7_9ROSI</name>
<reference evidence="1 2" key="1">
    <citation type="journal article" date="2024" name="G3 (Bethesda)">
        <title>Genome assembly of Hibiscus sabdariffa L. provides insights into metabolisms of medicinal natural products.</title>
        <authorList>
            <person name="Kim T."/>
        </authorList>
    </citation>
    <scope>NUCLEOTIDE SEQUENCE [LARGE SCALE GENOMIC DNA]</scope>
    <source>
        <strain evidence="1">TK-2024</strain>
        <tissue evidence="1">Old leaves</tissue>
    </source>
</reference>
<dbReference type="PANTHER" id="PTHR17695:SF11">
    <property type="entry name" value="SMALL SUBUNIT PROCESSOME COMPONENT 20 HOMOLOG"/>
    <property type="match status" value="1"/>
</dbReference>
<proteinExistence type="predicted"/>
<dbReference type="Proteomes" id="UP001472677">
    <property type="component" value="Unassembled WGS sequence"/>
</dbReference>
<sequence>MLPRFLFYLSPPFSFNFQAVVHSSAGHALLLFVFYFSFWPSQPPSPIKSRTADTTLDRPNGGTLNGLRLPSLTSASADSAYPETDSATETSLFWGRRRFVYKTLSQRIDDIDINVFRSLDKIKSEPSKGPSFLRDCLIEWREFNTAEDFILFYGETMLFVQTLPLPSLEIFLKIFFHFGASDHMTGTGL</sequence>
<accession>A0ABR2DDZ7</accession>
<organism evidence="1 2">
    <name type="scientific">Hibiscus sabdariffa</name>
    <name type="common">roselle</name>
    <dbReference type="NCBI Taxonomy" id="183260"/>
    <lineage>
        <taxon>Eukaryota</taxon>
        <taxon>Viridiplantae</taxon>
        <taxon>Streptophyta</taxon>
        <taxon>Embryophyta</taxon>
        <taxon>Tracheophyta</taxon>
        <taxon>Spermatophyta</taxon>
        <taxon>Magnoliopsida</taxon>
        <taxon>eudicotyledons</taxon>
        <taxon>Gunneridae</taxon>
        <taxon>Pentapetalae</taxon>
        <taxon>rosids</taxon>
        <taxon>malvids</taxon>
        <taxon>Malvales</taxon>
        <taxon>Malvaceae</taxon>
        <taxon>Malvoideae</taxon>
        <taxon>Hibiscus</taxon>
    </lineage>
</organism>